<dbReference type="EMBL" id="JAINUG010000136">
    <property type="protein sequence ID" value="KAJ8393476.1"/>
    <property type="molecule type" value="Genomic_DNA"/>
</dbReference>
<evidence type="ECO:0000313" key="2">
    <source>
        <dbReference type="EMBL" id="KAJ8393476.1"/>
    </source>
</evidence>
<dbReference type="Pfam" id="PF07259">
    <property type="entry name" value="ProSAAS"/>
    <property type="match status" value="1"/>
</dbReference>
<feature type="non-terminal residue" evidence="2">
    <location>
        <position position="1"/>
    </location>
</feature>
<dbReference type="InterPro" id="IPR010832">
    <property type="entry name" value="ProSAAS"/>
</dbReference>
<comment type="caution">
    <text evidence="2">The sequence shown here is derived from an EMBL/GenBank/DDBJ whole genome shotgun (WGS) entry which is preliminary data.</text>
</comment>
<dbReference type="AlphaFoldDB" id="A0AAD7WDU1"/>
<evidence type="ECO:0000313" key="3">
    <source>
        <dbReference type="Proteomes" id="UP001221898"/>
    </source>
</evidence>
<proteinExistence type="predicted"/>
<name>A0AAD7WDU1_9TELE</name>
<dbReference type="Proteomes" id="UP001221898">
    <property type="component" value="Unassembled WGS sequence"/>
</dbReference>
<evidence type="ECO:0008006" key="4">
    <source>
        <dbReference type="Google" id="ProtNLM"/>
    </source>
</evidence>
<dbReference type="GO" id="GO:0004866">
    <property type="term" value="F:endopeptidase inhibitor activity"/>
    <property type="evidence" value="ECO:0007669"/>
    <property type="project" value="InterPro"/>
</dbReference>
<protein>
    <recommendedName>
        <fullName evidence="4">Proprotein convertase subtilisin/kexin type 1 inhibitor, like</fullName>
    </recommendedName>
</protein>
<accession>A0AAD7WDU1</accession>
<evidence type="ECO:0000256" key="1">
    <source>
        <dbReference type="SAM" id="MobiDB-lite"/>
    </source>
</evidence>
<reference evidence="2" key="1">
    <citation type="journal article" date="2023" name="Science">
        <title>Genome structures resolve the early diversification of teleost fishes.</title>
        <authorList>
            <person name="Parey E."/>
            <person name="Louis A."/>
            <person name="Montfort J."/>
            <person name="Bouchez O."/>
            <person name="Roques C."/>
            <person name="Iampietro C."/>
            <person name="Lluch J."/>
            <person name="Castinel A."/>
            <person name="Donnadieu C."/>
            <person name="Desvignes T."/>
            <person name="Floi Bucao C."/>
            <person name="Jouanno E."/>
            <person name="Wen M."/>
            <person name="Mejri S."/>
            <person name="Dirks R."/>
            <person name="Jansen H."/>
            <person name="Henkel C."/>
            <person name="Chen W.J."/>
            <person name="Zahm M."/>
            <person name="Cabau C."/>
            <person name="Klopp C."/>
            <person name="Thompson A.W."/>
            <person name="Robinson-Rechavi M."/>
            <person name="Braasch I."/>
            <person name="Lecointre G."/>
            <person name="Bobe J."/>
            <person name="Postlethwait J.H."/>
            <person name="Berthelot C."/>
            <person name="Roest Crollius H."/>
            <person name="Guiguen Y."/>
        </authorList>
    </citation>
    <scope>NUCLEOTIDE SEQUENCE</scope>
    <source>
        <strain evidence="2">NC1722</strain>
    </source>
</reference>
<sequence length="389" mass="43653">PPPHVPPLSLCPLPLHLVRTVAPSRSPYICRHLGLPQWHCFPQNWGSLILSSRMTGPLTSAVFLLLSIALLRPLEAKPFSGPRASAAVLRLRRELRDSLPYEAQMMSYPPAASVEGRGNELYYQPEGWRGQGMGQALQRLVEDDRRRDQEAAYLTGLLRLLNDGDGNAQRAAKPEDDEDEEEEEGRPRDFGGSYPPDYDETDQGISMAKPQAAWQGLLDPQLTQALLNRYRQERLLQARLSSNRLQDTRGEPGADEREEEVLRYLVGRVLSNLASDSPQSPPARLAKRDLGAVVGGVAGGRALKRSRRSLDSTPLPSSPKYEPSLLRVKRLEDEEDKMAAAAHNQPRAGLQRMKRIDSDTQQEKHSRKRRAMTYDPNLLAQRILQYLPQ</sequence>
<feature type="region of interest" description="Disordered" evidence="1">
    <location>
        <begin position="164"/>
        <end position="203"/>
    </location>
</feature>
<feature type="region of interest" description="Disordered" evidence="1">
    <location>
        <begin position="336"/>
        <end position="374"/>
    </location>
</feature>
<keyword evidence="3" id="KW-1185">Reference proteome</keyword>
<feature type="compositionally biased region" description="Basic and acidic residues" evidence="1">
    <location>
        <begin position="354"/>
        <end position="364"/>
    </location>
</feature>
<feature type="compositionally biased region" description="Acidic residues" evidence="1">
    <location>
        <begin position="175"/>
        <end position="184"/>
    </location>
</feature>
<organism evidence="2 3">
    <name type="scientific">Aldrovandia affinis</name>
    <dbReference type="NCBI Taxonomy" id="143900"/>
    <lineage>
        <taxon>Eukaryota</taxon>
        <taxon>Metazoa</taxon>
        <taxon>Chordata</taxon>
        <taxon>Craniata</taxon>
        <taxon>Vertebrata</taxon>
        <taxon>Euteleostomi</taxon>
        <taxon>Actinopterygii</taxon>
        <taxon>Neopterygii</taxon>
        <taxon>Teleostei</taxon>
        <taxon>Notacanthiformes</taxon>
        <taxon>Halosauridae</taxon>
        <taxon>Aldrovandia</taxon>
    </lineage>
</organism>
<gene>
    <name evidence="2" type="ORF">AAFF_G00059490</name>
</gene>